<sequence length="431" mass="49730">MSKVLMIRHLPSSLSLKDKEQLLKHFGAEKVWETRSKRNYLFASFSNVERAKASLTRLHQLEIAQRRLVVEYSYDKEPVTSNKPGIEQNSETTKLIKEFLKTLNAWNPSVDFYQPPPAHLSYKYPDITPEIAVSVVHALFSHKPFYVQTLHLMNKMCLDNPFQENIAAMTVFKDIFKKLFLSELQQQVTQVPQSETESEISSAEDEHKTQPTQIVIRRKRKLPVPKVRPTSVLSAPTPPKLKKVVISQEEAFETVTPIIEPKKILVNVHQDALQKPSEDPEVVGELGKFQKEEQPVEVEEKQPEPEQPTITKKELLRNRISYSDMKILPVFKNYHPGEPSMRLYIKNLAKSVTDQDVKRIYKRYVEKMTDEELTGFDVRVMQEGRMKGQGFVTFPSVRIAETALNETNGYLLKERPMVVQFARAANKKTIE</sequence>
<dbReference type="AlphaFoldDB" id="A0A8S0YM82"/>
<reference evidence="9 10" key="1">
    <citation type="submission" date="2020-04" db="EMBL/GenBank/DDBJ databases">
        <authorList>
            <person name="Wallbank WR R."/>
            <person name="Pardo Diaz C."/>
            <person name="Kozak K."/>
            <person name="Martin S."/>
            <person name="Jiggins C."/>
            <person name="Moest M."/>
            <person name="Warren A I."/>
            <person name="Byers J.R.P. K."/>
            <person name="Montejo-Kovacevich G."/>
            <person name="Yen C E."/>
        </authorList>
    </citation>
    <scope>NUCLEOTIDE SEQUENCE [LARGE SCALE GENOMIC DNA]</scope>
</reference>
<feature type="domain" description="RRM" evidence="8">
    <location>
        <begin position="341"/>
        <end position="424"/>
    </location>
</feature>
<dbReference type="Pfam" id="PF00076">
    <property type="entry name" value="RRM_1"/>
    <property type="match status" value="1"/>
</dbReference>
<comment type="subcellular location">
    <subcellularLocation>
        <location evidence="1">Nucleus</location>
    </subcellularLocation>
</comment>
<evidence type="ECO:0000256" key="5">
    <source>
        <dbReference type="ARBA" id="ARBA00023242"/>
    </source>
</evidence>
<dbReference type="Gene3D" id="3.30.70.330">
    <property type="match status" value="2"/>
</dbReference>
<gene>
    <name evidence="9" type="ORF">APLA_LOCUS235</name>
</gene>
<dbReference type="SUPFAM" id="SSF54928">
    <property type="entry name" value="RNA-binding domain, RBD"/>
    <property type="match status" value="2"/>
</dbReference>
<dbReference type="CDD" id="cd12239">
    <property type="entry name" value="RRM2_RBM40_like"/>
    <property type="match status" value="1"/>
</dbReference>
<dbReference type="FunFam" id="3.30.70.330:FF:000207">
    <property type="entry name" value="RNA-binding region (RNP1, RRM)-containing 3"/>
    <property type="match status" value="1"/>
</dbReference>
<organism evidence="9 10">
    <name type="scientific">Arctia plantaginis</name>
    <name type="common">Wood tiger moth</name>
    <name type="synonym">Phalaena plantaginis</name>
    <dbReference type="NCBI Taxonomy" id="874455"/>
    <lineage>
        <taxon>Eukaryota</taxon>
        <taxon>Metazoa</taxon>
        <taxon>Ecdysozoa</taxon>
        <taxon>Arthropoda</taxon>
        <taxon>Hexapoda</taxon>
        <taxon>Insecta</taxon>
        <taxon>Pterygota</taxon>
        <taxon>Neoptera</taxon>
        <taxon>Endopterygota</taxon>
        <taxon>Lepidoptera</taxon>
        <taxon>Glossata</taxon>
        <taxon>Ditrysia</taxon>
        <taxon>Noctuoidea</taxon>
        <taxon>Erebidae</taxon>
        <taxon>Arctiinae</taxon>
        <taxon>Arctia</taxon>
    </lineage>
</organism>
<evidence type="ECO:0000256" key="4">
    <source>
        <dbReference type="ARBA" id="ARBA00022884"/>
    </source>
</evidence>
<feature type="region of interest" description="Disordered" evidence="7">
    <location>
        <begin position="192"/>
        <end position="212"/>
    </location>
</feature>
<dbReference type="InterPro" id="IPR035979">
    <property type="entry name" value="RBD_domain_sf"/>
</dbReference>
<evidence type="ECO:0000256" key="2">
    <source>
        <dbReference type="ARBA" id="ARBA00020364"/>
    </source>
</evidence>
<evidence type="ECO:0000256" key="1">
    <source>
        <dbReference type="ARBA" id="ARBA00004123"/>
    </source>
</evidence>
<keyword evidence="5" id="KW-0539">Nucleus</keyword>
<dbReference type="OrthoDB" id="5597713at2759"/>
<feature type="compositionally biased region" description="Basic and acidic residues" evidence="7">
    <location>
        <begin position="290"/>
        <end position="304"/>
    </location>
</feature>
<keyword evidence="4 6" id="KW-0694">RNA-binding</keyword>
<dbReference type="GO" id="GO:0005689">
    <property type="term" value="C:U12-type spliceosomal complex"/>
    <property type="evidence" value="ECO:0007669"/>
    <property type="project" value="TreeGrafter"/>
</dbReference>
<dbReference type="GO" id="GO:0030626">
    <property type="term" value="F:U12 snRNA binding"/>
    <property type="evidence" value="ECO:0007669"/>
    <property type="project" value="TreeGrafter"/>
</dbReference>
<dbReference type="InterPro" id="IPR000504">
    <property type="entry name" value="RRM_dom"/>
</dbReference>
<protein>
    <recommendedName>
        <fullName evidence="2">RNA-binding region-containing protein 3</fullName>
    </recommendedName>
</protein>
<evidence type="ECO:0000313" key="9">
    <source>
        <dbReference type="EMBL" id="CAB3220260.1"/>
    </source>
</evidence>
<dbReference type="PROSITE" id="PS50102">
    <property type="entry name" value="RRM"/>
    <property type="match status" value="2"/>
</dbReference>
<dbReference type="InterPro" id="IPR045164">
    <property type="entry name" value="RBM41/RNPC3"/>
</dbReference>
<accession>A0A8S0YM82</accession>
<evidence type="ECO:0000313" key="10">
    <source>
        <dbReference type="Proteomes" id="UP000494256"/>
    </source>
</evidence>
<comment type="caution">
    <text evidence="9">The sequence shown here is derived from an EMBL/GenBank/DDBJ whole genome shotgun (WGS) entry which is preliminary data.</text>
</comment>
<dbReference type="GO" id="GO:0000398">
    <property type="term" value="P:mRNA splicing, via spliceosome"/>
    <property type="evidence" value="ECO:0007669"/>
    <property type="project" value="TreeGrafter"/>
</dbReference>
<dbReference type="EMBL" id="CADEBD010000037">
    <property type="protein sequence ID" value="CAB3220260.1"/>
    <property type="molecule type" value="Genomic_DNA"/>
</dbReference>
<name>A0A8S0YM82_ARCPL</name>
<feature type="domain" description="RRM" evidence="8">
    <location>
        <begin position="3"/>
        <end position="75"/>
    </location>
</feature>
<evidence type="ECO:0000256" key="7">
    <source>
        <dbReference type="SAM" id="MobiDB-lite"/>
    </source>
</evidence>
<dbReference type="InterPro" id="IPR012677">
    <property type="entry name" value="Nucleotide-bd_a/b_plait_sf"/>
</dbReference>
<proteinExistence type="predicted"/>
<feature type="region of interest" description="Disordered" evidence="7">
    <location>
        <begin position="290"/>
        <end position="312"/>
    </location>
</feature>
<dbReference type="PANTHER" id="PTHR16105">
    <property type="entry name" value="RNA-BINDING REGION-CONTAINING PROTEIN 3"/>
    <property type="match status" value="1"/>
</dbReference>
<dbReference type="SMART" id="SM00360">
    <property type="entry name" value="RRM"/>
    <property type="match status" value="2"/>
</dbReference>
<evidence type="ECO:0000256" key="3">
    <source>
        <dbReference type="ARBA" id="ARBA00022737"/>
    </source>
</evidence>
<dbReference type="PANTHER" id="PTHR16105:SF0">
    <property type="entry name" value="RNA-BINDING REGION-CONTAINING PROTEIN 3"/>
    <property type="match status" value="1"/>
</dbReference>
<dbReference type="Gene3D" id="6.10.250.610">
    <property type="match status" value="1"/>
</dbReference>
<keyword evidence="3" id="KW-0677">Repeat</keyword>
<feature type="compositionally biased region" description="Polar residues" evidence="7">
    <location>
        <begin position="192"/>
        <end position="201"/>
    </location>
</feature>
<evidence type="ECO:0000256" key="6">
    <source>
        <dbReference type="PROSITE-ProRule" id="PRU00176"/>
    </source>
</evidence>
<evidence type="ECO:0000259" key="8">
    <source>
        <dbReference type="PROSITE" id="PS50102"/>
    </source>
</evidence>
<dbReference type="Proteomes" id="UP000494256">
    <property type="component" value="Unassembled WGS sequence"/>
</dbReference>
<dbReference type="GO" id="GO:0097157">
    <property type="term" value="F:pre-mRNA intronic binding"/>
    <property type="evidence" value="ECO:0007669"/>
    <property type="project" value="TreeGrafter"/>
</dbReference>